<accession>A0ABW8SIP4</accession>
<dbReference type="Pfam" id="PF00005">
    <property type="entry name" value="ABC_tran"/>
    <property type="match status" value="2"/>
</dbReference>
<dbReference type="InterPro" id="IPR003593">
    <property type="entry name" value="AAA+_ATPase"/>
</dbReference>
<evidence type="ECO:0000313" key="11">
    <source>
        <dbReference type="Proteomes" id="UP001623660"/>
    </source>
</evidence>
<keyword evidence="2" id="KW-1003">Cell membrane</keyword>
<evidence type="ECO:0000256" key="7">
    <source>
        <dbReference type="ARBA" id="ARBA00022967"/>
    </source>
</evidence>
<dbReference type="Gene3D" id="3.40.50.300">
    <property type="entry name" value="P-loop containing nucleotide triphosphate hydrolases"/>
    <property type="match status" value="2"/>
</dbReference>
<evidence type="ECO:0000256" key="8">
    <source>
        <dbReference type="ARBA" id="ARBA00023136"/>
    </source>
</evidence>
<evidence type="ECO:0000256" key="5">
    <source>
        <dbReference type="ARBA" id="ARBA00022741"/>
    </source>
</evidence>
<evidence type="ECO:0000256" key="4">
    <source>
        <dbReference type="ARBA" id="ARBA00022737"/>
    </source>
</evidence>
<feature type="domain" description="ABC transporter" evidence="9">
    <location>
        <begin position="7"/>
        <end position="244"/>
    </location>
</feature>
<dbReference type="SMART" id="SM00382">
    <property type="entry name" value="AAA"/>
    <property type="match status" value="2"/>
</dbReference>
<proteinExistence type="predicted"/>
<dbReference type="PROSITE" id="PS00211">
    <property type="entry name" value="ABC_TRANSPORTER_1"/>
    <property type="match status" value="1"/>
</dbReference>
<keyword evidence="3" id="KW-0762">Sugar transport</keyword>
<keyword evidence="6 10" id="KW-0067">ATP-binding</keyword>
<feature type="domain" description="ABC transporter" evidence="9">
    <location>
        <begin position="255"/>
        <end position="498"/>
    </location>
</feature>
<evidence type="ECO:0000313" key="10">
    <source>
        <dbReference type="EMBL" id="MFL0195658.1"/>
    </source>
</evidence>
<dbReference type="EMBL" id="JBJHZX010000011">
    <property type="protein sequence ID" value="MFL0195658.1"/>
    <property type="molecule type" value="Genomic_DNA"/>
</dbReference>
<dbReference type="Proteomes" id="UP001623660">
    <property type="component" value="Unassembled WGS sequence"/>
</dbReference>
<dbReference type="RefSeq" id="WP_406791777.1">
    <property type="nucleotide sequence ID" value="NZ_JBJHZX010000011.1"/>
</dbReference>
<organism evidence="10 11">
    <name type="scientific">Candidatus Clostridium eludens</name>
    <dbReference type="NCBI Taxonomy" id="3381663"/>
    <lineage>
        <taxon>Bacteria</taxon>
        <taxon>Bacillati</taxon>
        <taxon>Bacillota</taxon>
        <taxon>Clostridia</taxon>
        <taxon>Eubacteriales</taxon>
        <taxon>Clostridiaceae</taxon>
        <taxon>Clostridium</taxon>
    </lineage>
</organism>
<reference evidence="10 11" key="1">
    <citation type="submission" date="2024-11" db="EMBL/GenBank/DDBJ databases">
        <authorList>
            <person name="Heng Y.C."/>
            <person name="Lim A.C.H."/>
            <person name="Lee J.K.Y."/>
            <person name="Kittelmann S."/>
        </authorList>
    </citation>
    <scope>NUCLEOTIDE SEQUENCE [LARGE SCALE GENOMIC DNA]</scope>
    <source>
        <strain evidence="10 11">WILCCON 0269</strain>
    </source>
</reference>
<keyword evidence="5" id="KW-0547">Nucleotide-binding</keyword>
<evidence type="ECO:0000256" key="6">
    <source>
        <dbReference type="ARBA" id="ARBA00022840"/>
    </source>
</evidence>
<dbReference type="SUPFAM" id="SSF52540">
    <property type="entry name" value="P-loop containing nucleoside triphosphate hydrolases"/>
    <property type="match status" value="2"/>
</dbReference>
<dbReference type="InterPro" id="IPR003439">
    <property type="entry name" value="ABC_transporter-like_ATP-bd"/>
</dbReference>
<evidence type="ECO:0000256" key="2">
    <source>
        <dbReference type="ARBA" id="ARBA00022475"/>
    </source>
</evidence>
<keyword evidence="11" id="KW-1185">Reference proteome</keyword>
<keyword evidence="4" id="KW-0677">Repeat</keyword>
<dbReference type="PROSITE" id="PS50893">
    <property type="entry name" value="ABC_TRANSPORTER_2"/>
    <property type="match status" value="2"/>
</dbReference>
<protein>
    <submittedName>
        <fullName evidence="10">Sugar ABC transporter ATP-binding protein</fullName>
    </submittedName>
</protein>
<dbReference type="PANTHER" id="PTHR43790">
    <property type="entry name" value="CARBOHYDRATE TRANSPORT ATP-BINDING PROTEIN MG119-RELATED"/>
    <property type="match status" value="1"/>
</dbReference>
<dbReference type="GO" id="GO:0005524">
    <property type="term" value="F:ATP binding"/>
    <property type="evidence" value="ECO:0007669"/>
    <property type="project" value="UniProtKB-KW"/>
</dbReference>
<comment type="caution">
    <text evidence="10">The sequence shown here is derived from an EMBL/GenBank/DDBJ whole genome shotgun (WGS) entry which is preliminary data.</text>
</comment>
<sequence>MNEKYILEMINIEKEFPGVKALQNVTLQIRNAEIHGIVGENGAGKSTLMKILAGIYNQDSGQIKFDGEIQEHLTTKMVEKLKIHFIHQERYIVPYLTVAESLFLGIEPTHSIFKLVNRKSLKQEAERLLKEKLGIFIRGNKLMGDLTVGEQQLVQICRALLHNPKVIVFDEPTAVLSKREADGLFEIIRELGEKISIIYISHYLGEILNLCHRITVLRNGRKVKTMDSNGLNIKDIVVMMIGRNIEKQFPPKRRWKKEILLNVKGLTHITHFKDVTFQVHAGEIIGITGLIGSGHIDVGKAIYNNNGIISGTIEFQCHQLSNNKPEKAVASGMAYVPEDRRNLGVIQNMSVRENIMLSYLKRVSRKGVINTRDEHNKVDDIIKKLRISTPNQEISAGLLSGGNQQKVVIGKWLNSESKLYILNELTSGVDIGAKVEIYSIINNLAGNGAGIILISQDIQELVGLSHRIFVMYRGKIVNEFHGNNTTTDEVFVSMMGGNKNDSVNIKH</sequence>
<keyword evidence="8" id="KW-0472">Membrane</keyword>
<evidence type="ECO:0000256" key="3">
    <source>
        <dbReference type="ARBA" id="ARBA00022597"/>
    </source>
</evidence>
<gene>
    <name evidence="10" type="ORF">ACJDU8_08800</name>
</gene>
<evidence type="ECO:0000256" key="1">
    <source>
        <dbReference type="ARBA" id="ARBA00022448"/>
    </source>
</evidence>
<dbReference type="PANTHER" id="PTHR43790:SF3">
    <property type="entry name" value="D-ALLOSE IMPORT ATP-BINDING PROTEIN ALSA-RELATED"/>
    <property type="match status" value="1"/>
</dbReference>
<keyword evidence="7" id="KW-1278">Translocase</keyword>
<dbReference type="CDD" id="cd03215">
    <property type="entry name" value="ABC_Carb_Monos_II"/>
    <property type="match status" value="1"/>
</dbReference>
<dbReference type="InterPro" id="IPR050107">
    <property type="entry name" value="ABC_carbohydrate_import_ATPase"/>
</dbReference>
<name>A0ABW8SIP4_9CLOT</name>
<dbReference type="InterPro" id="IPR027417">
    <property type="entry name" value="P-loop_NTPase"/>
</dbReference>
<dbReference type="CDD" id="cd03216">
    <property type="entry name" value="ABC_Carb_Monos_I"/>
    <property type="match status" value="1"/>
</dbReference>
<keyword evidence="1" id="KW-0813">Transport</keyword>
<dbReference type="InterPro" id="IPR017871">
    <property type="entry name" value="ABC_transporter-like_CS"/>
</dbReference>
<evidence type="ECO:0000259" key="9">
    <source>
        <dbReference type="PROSITE" id="PS50893"/>
    </source>
</evidence>